<name>A0A067TIA4_GALM3</name>
<organism evidence="3 4">
    <name type="scientific">Galerina marginata (strain CBS 339.88)</name>
    <dbReference type="NCBI Taxonomy" id="685588"/>
    <lineage>
        <taxon>Eukaryota</taxon>
        <taxon>Fungi</taxon>
        <taxon>Dikarya</taxon>
        <taxon>Basidiomycota</taxon>
        <taxon>Agaricomycotina</taxon>
        <taxon>Agaricomycetes</taxon>
        <taxon>Agaricomycetidae</taxon>
        <taxon>Agaricales</taxon>
        <taxon>Agaricineae</taxon>
        <taxon>Strophariaceae</taxon>
        <taxon>Galerina</taxon>
    </lineage>
</organism>
<dbReference type="HOGENOM" id="CLU_3014305_0_0_1"/>
<feature type="transmembrane region" description="Helical" evidence="2">
    <location>
        <begin position="12"/>
        <end position="31"/>
    </location>
</feature>
<proteinExistence type="predicted"/>
<accession>A0A067TIA4</accession>
<reference evidence="4" key="1">
    <citation type="journal article" date="2014" name="Proc. Natl. Acad. Sci. U.S.A.">
        <title>Extensive sampling of basidiomycete genomes demonstrates inadequacy of the white-rot/brown-rot paradigm for wood decay fungi.</title>
        <authorList>
            <person name="Riley R."/>
            <person name="Salamov A.A."/>
            <person name="Brown D.W."/>
            <person name="Nagy L.G."/>
            <person name="Floudas D."/>
            <person name="Held B.W."/>
            <person name="Levasseur A."/>
            <person name="Lombard V."/>
            <person name="Morin E."/>
            <person name="Otillar R."/>
            <person name="Lindquist E.A."/>
            <person name="Sun H."/>
            <person name="LaButti K.M."/>
            <person name="Schmutz J."/>
            <person name="Jabbour D."/>
            <person name="Luo H."/>
            <person name="Baker S.E."/>
            <person name="Pisabarro A.G."/>
            <person name="Walton J.D."/>
            <person name="Blanchette R.A."/>
            <person name="Henrissat B."/>
            <person name="Martin F."/>
            <person name="Cullen D."/>
            <person name="Hibbett D.S."/>
            <person name="Grigoriev I.V."/>
        </authorList>
    </citation>
    <scope>NUCLEOTIDE SEQUENCE [LARGE SCALE GENOMIC DNA]</scope>
    <source>
        <strain evidence="4">CBS 339.88</strain>
    </source>
</reference>
<evidence type="ECO:0000256" key="1">
    <source>
        <dbReference type="SAM" id="MobiDB-lite"/>
    </source>
</evidence>
<keyword evidence="2" id="KW-0472">Membrane</keyword>
<feature type="region of interest" description="Disordered" evidence="1">
    <location>
        <begin position="37"/>
        <end position="56"/>
    </location>
</feature>
<gene>
    <name evidence="3" type="ORF">GALMADRAFT_1246600</name>
</gene>
<dbReference type="AlphaFoldDB" id="A0A067TIA4"/>
<dbReference type="Proteomes" id="UP000027222">
    <property type="component" value="Unassembled WGS sequence"/>
</dbReference>
<evidence type="ECO:0000313" key="3">
    <source>
        <dbReference type="EMBL" id="KDR79644.1"/>
    </source>
</evidence>
<evidence type="ECO:0000256" key="2">
    <source>
        <dbReference type="SAM" id="Phobius"/>
    </source>
</evidence>
<protein>
    <submittedName>
        <fullName evidence="3">Uncharacterized protein</fullName>
    </submittedName>
</protein>
<evidence type="ECO:0000313" key="4">
    <source>
        <dbReference type="Proteomes" id="UP000027222"/>
    </source>
</evidence>
<dbReference type="EMBL" id="KL142373">
    <property type="protein sequence ID" value="KDR79644.1"/>
    <property type="molecule type" value="Genomic_DNA"/>
</dbReference>
<keyword evidence="4" id="KW-1185">Reference proteome</keyword>
<keyword evidence="2" id="KW-0812">Transmembrane</keyword>
<keyword evidence="2" id="KW-1133">Transmembrane helix</keyword>
<sequence length="56" mass="6762">MRERVDFRVEPWMYAGRWLSIGTFMCFINPLSQRQAQNRARYNRRPSPTSCRCSSF</sequence>